<reference evidence="3" key="1">
    <citation type="journal article" date="2019" name="Int. J. Syst. Evol. Microbiol.">
        <title>The Global Catalogue of Microorganisms (GCM) 10K type strain sequencing project: providing services to taxonomists for standard genome sequencing and annotation.</title>
        <authorList>
            <consortium name="The Broad Institute Genomics Platform"/>
            <consortium name="The Broad Institute Genome Sequencing Center for Infectious Disease"/>
            <person name="Wu L."/>
            <person name="Ma J."/>
        </authorList>
    </citation>
    <scope>NUCLEOTIDE SEQUENCE [LARGE SCALE GENOMIC DNA]</scope>
    <source>
        <strain evidence="3">JCM 17326</strain>
    </source>
</reference>
<dbReference type="InterPro" id="IPR023416">
    <property type="entry name" value="Transthyretin/HIU_hydrolase_d"/>
</dbReference>
<dbReference type="SMART" id="SM00095">
    <property type="entry name" value="TR_THY"/>
    <property type="match status" value="1"/>
</dbReference>
<evidence type="ECO:0000313" key="3">
    <source>
        <dbReference type="Proteomes" id="UP001500630"/>
    </source>
</evidence>
<dbReference type="EMBL" id="BAABDQ010000012">
    <property type="protein sequence ID" value="GAA3567017.1"/>
    <property type="molecule type" value="Genomic_DNA"/>
</dbReference>
<name>A0ABP6XGX9_9ACTN</name>
<comment type="caution">
    <text evidence="2">The sequence shown here is derived from an EMBL/GenBank/DDBJ whole genome shotgun (WGS) entry which is preliminary data.</text>
</comment>
<gene>
    <name evidence="2" type="ORF">GCM10022419_054650</name>
</gene>
<dbReference type="Pfam" id="PF00576">
    <property type="entry name" value="Transthyretin"/>
    <property type="match status" value="1"/>
</dbReference>
<proteinExistence type="predicted"/>
<sequence length="126" mass="14017">MCPLRRAQQIGFDPMSISVQALDGIHGRSVVGMRVGLEKHEDGVWSVVAKAKTDGTGGIGAWDTQHLTRGLYRIVFDSDYYFVGLGLSAPYPEINVLFRIRDDLDAYRIQVLISPYSYSIFCGSQD</sequence>
<dbReference type="SUPFAM" id="SSF49472">
    <property type="entry name" value="Transthyretin (synonym: prealbumin)"/>
    <property type="match status" value="1"/>
</dbReference>
<evidence type="ECO:0000259" key="1">
    <source>
        <dbReference type="SMART" id="SM00095"/>
    </source>
</evidence>
<accession>A0ABP6XGX9</accession>
<evidence type="ECO:0000313" key="2">
    <source>
        <dbReference type="EMBL" id="GAA3567017.1"/>
    </source>
</evidence>
<dbReference type="PANTHER" id="PTHR10395:SF7">
    <property type="entry name" value="5-HYDROXYISOURATE HYDROLASE"/>
    <property type="match status" value="1"/>
</dbReference>
<dbReference type="PANTHER" id="PTHR10395">
    <property type="entry name" value="URICASE AND TRANSTHYRETIN-RELATED"/>
    <property type="match status" value="1"/>
</dbReference>
<dbReference type="Gene3D" id="2.60.40.180">
    <property type="entry name" value="Transthyretin/hydroxyisourate hydrolase domain"/>
    <property type="match status" value="1"/>
</dbReference>
<keyword evidence="3" id="KW-1185">Reference proteome</keyword>
<dbReference type="Proteomes" id="UP001500630">
    <property type="component" value="Unassembled WGS sequence"/>
</dbReference>
<organism evidence="2 3">
    <name type="scientific">Nonomuraea rosea</name>
    <dbReference type="NCBI Taxonomy" id="638574"/>
    <lineage>
        <taxon>Bacteria</taxon>
        <taxon>Bacillati</taxon>
        <taxon>Actinomycetota</taxon>
        <taxon>Actinomycetes</taxon>
        <taxon>Streptosporangiales</taxon>
        <taxon>Streptosporangiaceae</taxon>
        <taxon>Nonomuraea</taxon>
    </lineage>
</organism>
<feature type="domain" description="Transthyretin/hydroxyisourate hydrolase" evidence="1">
    <location>
        <begin position="13"/>
        <end position="126"/>
    </location>
</feature>
<dbReference type="InterPro" id="IPR036817">
    <property type="entry name" value="Transthyretin/HIU_hydrolase_sf"/>
</dbReference>
<protein>
    <recommendedName>
        <fullName evidence="1">Transthyretin/hydroxyisourate hydrolase domain-containing protein</fullName>
    </recommendedName>
</protein>